<dbReference type="InterPro" id="IPR043519">
    <property type="entry name" value="NT_sf"/>
</dbReference>
<gene>
    <name evidence="1" type="ORF">MENT_LOCUS5881</name>
</gene>
<sequence>MVVGGSSLIGADSADSDLDIIFIIPIICLLNKEIDECKLCKNGINKNQQLCTDHDLLYGEGINNESFTSHIWGVINDIKKEKVSSAYRINIIRGRVSSINVVYAGQNMDILFVVVPYEKIPDLIDLNNHEDKEIIKNNLNLMDSLINDMIKINGIFYNQSILLLTGYRFIYRTNFYLIQPSRRQIFKYLLLAVKLWAKSDYYFIMRVTVSNRVTVLFGSYLVN</sequence>
<name>A0A6V7TXS4_MELEN</name>
<protein>
    <submittedName>
        <fullName evidence="1">Uncharacterized protein</fullName>
    </submittedName>
</protein>
<proteinExistence type="predicted"/>
<dbReference type="Gene3D" id="3.30.460.10">
    <property type="entry name" value="Beta Polymerase, domain 2"/>
    <property type="match status" value="1"/>
</dbReference>
<organism evidence="1 2">
    <name type="scientific">Meloidogyne enterolobii</name>
    <name type="common">Root-knot nematode worm</name>
    <name type="synonym">Meloidogyne mayaguensis</name>
    <dbReference type="NCBI Taxonomy" id="390850"/>
    <lineage>
        <taxon>Eukaryota</taxon>
        <taxon>Metazoa</taxon>
        <taxon>Ecdysozoa</taxon>
        <taxon>Nematoda</taxon>
        <taxon>Chromadorea</taxon>
        <taxon>Rhabditida</taxon>
        <taxon>Tylenchina</taxon>
        <taxon>Tylenchomorpha</taxon>
        <taxon>Tylenchoidea</taxon>
        <taxon>Meloidogynidae</taxon>
        <taxon>Meloidogyninae</taxon>
        <taxon>Meloidogyne</taxon>
    </lineage>
</organism>
<dbReference type="Proteomes" id="UP000580250">
    <property type="component" value="Unassembled WGS sequence"/>
</dbReference>
<evidence type="ECO:0000313" key="1">
    <source>
        <dbReference type="EMBL" id="CAD2138748.1"/>
    </source>
</evidence>
<evidence type="ECO:0000313" key="2">
    <source>
        <dbReference type="Proteomes" id="UP000580250"/>
    </source>
</evidence>
<accession>A0A6V7TXS4</accession>
<comment type="caution">
    <text evidence="1">The sequence shown here is derived from an EMBL/GenBank/DDBJ whole genome shotgun (WGS) entry which is preliminary data.</text>
</comment>
<dbReference type="EMBL" id="CAJEWN010000022">
    <property type="protein sequence ID" value="CAD2138748.1"/>
    <property type="molecule type" value="Genomic_DNA"/>
</dbReference>
<reference evidence="1 2" key="1">
    <citation type="submission" date="2020-08" db="EMBL/GenBank/DDBJ databases">
        <authorList>
            <person name="Koutsovoulos G."/>
            <person name="Danchin GJ E."/>
        </authorList>
    </citation>
    <scope>NUCLEOTIDE SEQUENCE [LARGE SCALE GENOMIC DNA]</scope>
</reference>
<dbReference type="AlphaFoldDB" id="A0A6V7TXS4"/>